<dbReference type="InterPro" id="IPR032710">
    <property type="entry name" value="NTF2-like_dom_sf"/>
</dbReference>
<proteinExistence type="predicted"/>
<evidence type="ECO:0008006" key="3">
    <source>
        <dbReference type="Google" id="ProtNLM"/>
    </source>
</evidence>
<dbReference type="Gene3D" id="3.10.450.50">
    <property type="match status" value="1"/>
</dbReference>
<dbReference type="SUPFAM" id="SSF54427">
    <property type="entry name" value="NTF2-like"/>
    <property type="match status" value="1"/>
</dbReference>
<sequence length="79" mass="8595">MIGGITEVSRSSMQLVQLAAPMLNGDLVATNVHFTATRDDAKVSLGGLDLFRIEDSKIVEVWLFSAAAGEAAEKKFWLR</sequence>
<organism evidence="1 2">
    <name type="scientific">Kibdelosporangium aridum</name>
    <dbReference type="NCBI Taxonomy" id="2030"/>
    <lineage>
        <taxon>Bacteria</taxon>
        <taxon>Bacillati</taxon>
        <taxon>Actinomycetota</taxon>
        <taxon>Actinomycetes</taxon>
        <taxon>Pseudonocardiales</taxon>
        <taxon>Pseudonocardiaceae</taxon>
        <taxon>Kibdelosporangium</taxon>
    </lineage>
</organism>
<gene>
    <name evidence="1" type="ORF">SAMN05661093_10676</name>
</gene>
<dbReference type="RefSeq" id="WP_084434694.1">
    <property type="nucleotide sequence ID" value="NZ_FWXV01000020.1"/>
</dbReference>
<evidence type="ECO:0000313" key="2">
    <source>
        <dbReference type="Proteomes" id="UP000192674"/>
    </source>
</evidence>
<dbReference type="OrthoDB" id="5176305at2"/>
<dbReference type="EMBL" id="FWXV01000020">
    <property type="protein sequence ID" value="SMD27079.1"/>
    <property type="molecule type" value="Genomic_DNA"/>
</dbReference>
<keyword evidence="2" id="KW-1185">Reference proteome</keyword>
<dbReference type="AlphaFoldDB" id="A0A1W2FYP2"/>
<name>A0A1W2FYP2_KIBAR</name>
<accession>A0A1W2FYP2</accession>
<evidence type="ECO:0000313" key="1">
    <source>
        <dbReference type="EMBL" id="SMD27079.1"/>
    </source>
</evidence>
<protein>
    <recommendedName>
        <fullName evidence="3">SnoaL-like domain-containing protein</fullName>
    </recommendedName>
</protein>
<dbReference type="Proteomes" id="UP000192674">
    <property type="component" value="Unassembled WGS sequence"/>
</dbReference>
<reference evidence="1 2" key="1">
    <citation type="submission" date="2017-04" db="EMBL/GenBank/DDBJ databases">
        <authorList>
            <person name="Afonso C.L."/>
            <person name="Miller P.J."/>
            <person name="Scott M.A."/>
            <person name="Spackman E."/>
            <person name="Goraichik I."/>
            <person name="Dimitrov K.M."/>
            <person name="Suarez D.L."/>
            <person name="Swayne D.E."/>
        </authorList>
    </citation>
    <scope>NUCLEOTIDE SEQUENCE [LARGE SCALE GENOMIC DNA]</scope>
    <source>
        <strain evidence="1 2">DSM 43828</strain>
    </source>
</reference>